<evidence type="ECO:0000256" key="2">
    <source>
        <dbReference type="SAM" id="SignalP"/>
    </source>
</evidence>
<dbReference type="AlphaFoldDB" id="A0A373A4D4"/>
<keyword evidence="2" id="KW-0732">Signal</keyword>
<comment type="caution">
    <text evidence="3">The sequence shown here is derived from an EMBL/GenBank/DDBJ whole genome shotgun (WGS) entry which is preliminary data.</text>
</comment>
<protein>
    <submittedName>
        <fullName evidence="3">Uncharacterized protein</fullName>
    </submittedName>
</protein>
<feature type="compositionally biased region" description="Polar residues" evidence="1">
    <location>
        <begin position="71"/>
        <end position="82"/>
    </location>
</feature>
<gene>
    <name evidence="3" type="ORF">DR950_36050</name>
</gene>
<evidence type="ECO:0000256" key="1">
    <source>
        <dbReference type="SAM" id="MobiDB-lite"/>
    </source>
</evidence>
<keyword evidence="4" id="KW-1185">Reference proteome</keyword>
<organism evidence="3 4">
    <name type="scientific">Kitasatospora xanthocidica</name>
    <dbReference type="NCBI Taxonomy" id="83382"/>
    <lineage>
        <taxon>Bacteria</taxon>
        <taxon>Bacillati</taxon>
        <taxon>Actinomycetota</taxon>
        <taxon>Actinomycetes</taxon>
        <taxon>Kitasatosporales</taxon>
        <taxon>Streptomycetaceae</taxon>
        <taxon>Kitasatospora</taxon>
    </lineage>
</organism>
<evidence type="ECO:0000313" key="4">
    <source>
        <dbReference type="Proteomes" id="UP000263377"/>
    </source>
</evidence>
<dbReference type="Proteomes" id="UP000263377">
    <property type="component" value="Unassembled WGS sequence"/>
</dbReference>
<dbReference type="EMBL" id="QVIG01000001">
    <property type="protein sequence ID" value="RGD62450.1"/>
    <property type="molecule type" value="Genomic_DNA"/>
</dbReference>
<feature type="region of interest" description="Disordered" evidence="1">
    <location>
        <begin position="70"/>
        <end position="97"/>
    </location>
</feature>
<feature type="chain" id="PRO_5016795862" evidence="2">
    <location>
        <begin position="18"/>
        <end position="97"/>
    </location>
</feature>
<name>A0A373A4D4_9ACTN</name>
<feature type="signal peptide" evidence="2">
    <location>
        <begin position="1"/>
        <end position="17"/>
    </location>
</feature>
<sequence>MKAVVSFLLANSARVQAALVAVLALFTNWVSPDVQDKIVSLVMLVISLLGGELVHQAHTRAVRKAGVDNLPTEQVSNRTTPAGQPGSAEESAFGPMV</sequence>
<proteinExistence type="predicted"/>
<accession>A0A373A4D4</accession>
<dbReference type="RefSeq" id="WP_117490908.1">
    <property type="nucleotide sequence ID" value="NZ_QVIG01000001.1"/>
</dbReference>
<reference evidence="3 4" key="1">
    <citation type="submission" date="2018-08" db="EMBL/GenBank/DDBJ databases">
        <title>Diversity &amp; Physiological Properties of Lignin-Decomposing Actinobacteria from Soil.</title>
        <authorList>
            <person name="Roh S.G."/>
            <person name="Kim S.B."/>
        </authorList>
    </citation>
    <scope>NUCLEOTIDE SEQUENCE [LARGE SCALE GENOMIC DNA]</scope>
    <source>
        <strain evidence="3 4">MMS17-GH009</strain>
    </source>
</reference>
<evidence type="ECO:0000313" key="3">
    <source>
        <dbReference type="EMBL" id="RGD62450.1"/>
    </source>
</evidence>